<dbReference type="AlphaFoldDB" id="A0AAP5MBS6"/>
<dbReference type="EMBL" id="JAALHA020000012">
    <property type="protein sequence ID" value="MDR9897483.1"/>
    <property type="molecule type" value="Genomic_DNA"/>
</dbReference>
<dbReference type="PANTHER" id="PTHR30302">
    <property type="entry name" value="HYDROGENASE 1 MATURATION PROTEASE"/>
    <property type="match status" value="1"/>
</dbReference>
<dbReference type="Gene3D" id="3.40.50.1450">
    <property type="entry name" value="HybD-like"/>
    <property type="match status" value="1"/>
</dbReference>
<comment type="caution">
    <text evidence="1">The sequence shown here is derived from an EMBL/GenBank/DDBJ whole genome shotgun (WGS) entry which is preliminary data.</text>
</comment>
<reference evidence="2" key="1">
    <citation type="journal article" date="2021" name="Science">
        <title>Hunting the eagle killer: A cyanobacterial neurotoxin causes vacuolar myelinopathy.</title>
        <authorList>
            <person name="Breinlinger S."/>
            <person name="Phillips T.J."/>
            <person name="Haram B.N."/>
            <person name="Mares J."/>
            <person name="Martinez Yerena J.A."/>
            <person name="Hrouzek P."/>
            <person name="Sobotka R."/>
            <person name="Henderson W.M."/>
            <person name="Schmieder P."/>
            <person name="Williams S.M."/>
            <person name="Lauderdale J.D."/>
            <person name="Wilde H.D."/>
            <person name="Gerrin W."/>
            <person name="Kust A."/>
            <person name="Washington J.W."/>
            <person name="Wagner C."/>
            <person name="Geier B."/>
            <person name="Liebeke M."/>
            <person name="Enke H."/>
            <person name="Niedermeyer T.H.J."/>
            <person name="Wilde S.B."/>
        </authorList>
    </citation>
    <scope>NUCLEOTIDE SEQUENCE [LARGE SCALE GENOMIC DNA]</scope>
    <source>
        <strain evidence="2">Thurmond2011</strain>
    </source>
</reference>
<keyword evidence="2" id="KW-1185">Reference proteome</keyword>
<dbReference type="PANTHER" id="PTHR30302:SF5">
    <property type="entry name" value="SLR1876 PROTEIN"/>
    <property type="match status" value="1"/>
</dbReference>
<proteinExistence type="predicted"/>
<dbReference type="SUPFAM" id="SSF53163">
    <property type="entry name" value="HybD-like"/>
    <property type="match status" value="1"/>
</dbReference>
<name>A0AAP5MBS6_9CYAN</name>
<dbReference type="NCBIfam" id="TIGR00072">
    <property type="entry name" value="hydrog_prot"/>
    <property type="match status" value="1"/>
</dbReference>
<keyword evidence="1" id="KW-0378">Hydrolase</keyword>
<sequence length="160" mass="16945">MMGSVIVIGYGNDLRSDDAIGQRVANTLALPNVKSLAVHQLTPELAQTLASADLAIFIDACIIAYDSEVKVRSLAPASSTVRTGHTGDPSSLLALTKAIYGHCPQAWWITVPGVNFEVGDRLSPIAETGVAIALEKIAQIVDESATTHATVSERNSRKCF</sequence>
<dbReference type="GO" id="GO:0004175">
    <property type="term" value="F:endopeptidase activity"/>
    <property type="evidence" value="ECO:0007669"/>
    <property type="project" value="TreeGrafter"/>
</dbReference>
<protein>
    <submittedName>
        <fullName evidence="1">Hydrogenase maturation protease</fullName>
    </submittedName>
</protein>
<dbReference type="InterPro" id="IPR023430">
    <property type="entry name" value="Pept_HybD-like_dom_sf"/>
</dbReference>
<evidence type="ECO:0000313" key="1">
    <source>
        <dbReference type="EMBL" id="MDR9897483.1"/>
    </source>
</evidence>
<dbReference type="CDD" id="cd06066">
    <property type="entry name" value="H2MP_NAD-link-bidir"/>
    <property type="match status" value="1"/>
</dbReference>
<dbReference type="InterPro" id="IPR000671">
    <property type="entry name" value="Peptidase_A31"/>
</dbReference>
<dbReference type="GO" id="GO:0016485">
    <property type="term" value="P:protein processing"/>
    <property type="evidence" value="ECO:0007669"/>
    <property type="project" value="TreeGrafter"/>
</dbReference>
<dbReference type="Proteomes" id="UP000667802">
    <property type="component" value="Unassembled WGS sequence"/>
</dbReference>
<dbReference type="GO" id="GO:0008047">
    <property type="term" value="F:enzyme activator activity"/>
    <property type="evidence" value="ECO:0007669"/>
    <property type="project" value="InterPro"/>
</dbReference>
<organism evidence="1 2">
    <name type="scientific">Aetokthonos hydrillicola Thurmond2011</name>
    <dbReference type="NCBI Taxonomy" id="2712845"/>
    <lineage>
        <taxon>Bacteria</taxon>
        <taxon>Bacillati</taxon>
        <taxon>Cyanobacteriota</taxon>
        <taxon>Cyanophyceae</taxon>
        <taxon>Nostocales</taxon>
        <taxon>Hapalosiphonaceae</taxon>
        <taxon>Aetokthonos</taxon>
    </lineage>
</organism>
<accession>A0AAP5MBS6</accession>
<keyword evidence="1" id="KW-0645">Protease</keyword>
<evidence type="ECO:0000313" key="2">
    <source>
        <dbReference type="Proteomes" id="UP000667802"/>
    </source>
</evidence>
<gene>
    <name evidence="1" type="ORF">G7B40_023365</name>
</gene>